<dbReference type="PIRSF" id="PIRSF000410">
    <property type="entry name" value="CheR"/>
    <property type="match status" value="1"/>
</dbReference>
<feature type="domain" description="CheR-type methyltransferase" evidence="6">
    <location>
        <begin position="1"/>
        <end position="276"/>
    </location>
</feature>
<gene>
    <name evidence="7" type="ORF">UR91_C0045G0004</name>
</gene>
<dbReference type="SUPFAM" id="SSF47757">
    <property type="entry name" value="Chemotaxis receptor methyltransferase CheR, N-terminal domain"/>
    <property type="match status" value="1"/>
</dbReference>
<evidence type="ECO:0000256" key="4">
    <source>
        <dbReference type="ARBA" id="ARBA00022679"/>
    </source>
</evidence>
<dbReference type="SMART" id="SM00138">
    <property type="entry name" value="MeTrc"/>
    <property type="match status" value="1"/>
</dbReference>
<dbReference type="EMBL" id="LBQZ01000045">
    <property type="protein sequence ID" value="KKP87592.1"/>
    <property type="molecule type" value="Genomic_DNA"/>
</dbReference>
<evidence type="ECO:0000313" key="7">
    <source>
        <dbReference type="EMBL" id="KKP87592.1"/>
    </source>
</evidence>
<reference evidence="7 8" key="1">
    <citation type="journal article" date="2015" name="Nature">
        <title>rRNA introns, odd ribosomes, and small enigmatic genomes across a large radiation of phyla.</title>
        <authorList>
            <person name="Brown C.T."/>
            <person name="Hug L.A."/>
            <person name="Thomas B.C."/>
            <person name="Sharon I."/>
            <person name="Castelle C.J."/>
            <person name="Singh A."/>
            <person name="Wilkins M.J."/>
            <person name="Williams K.H."/>
            <person name="Banfield J.F."/>
        </authorList>
    </citation>
    <scope>NUCLEOTIDE SEQUENCE [LARGE SCALE GENOMIC DNA]</scope>
</reference>
<dbReference type="GO" id="GO:0008983">
    <property type="term" value="F:protein-glutamate O-methyltransferase activity"/>
    <property type="evidence" value="ECO:0007669"/>
    <property type="project" value="UniProtKB-EC"/>
</dbReference>
<protein>
    <recommendedName>
        <fullName evidence="2">protein-glutamate O-methyltransferase</fullName>
        <ecNumber evidence="2">2.1.1.80</ecNumber>
    </recommendedName>
</protein>
<dbReference type="Gene3D" id="1.10.155.10">
    <property type="entry name" value="Chemotaxis receptor methyltransferase CheR, N-terminal domain"/>
    <property type="match status" value="1"/>
</dbReference>
<dbReference type="PRINTS" id="PR00996">
    <property type="entry name" value="CHERMTFRASE"/>
</dbReference>
<dbReference type="PROSITE" id="PS50123">
    <property type="entry name" value="CHER"/>
    <property type="match status" value="1"/>
</dbReference>
<dbReference type="PANTHER" id="PTHR24422">
    <property type="entry name" value="CHEMOTAXIS PROTEIN METHYLTRANSFERASE"/>
    <property type="match status" value="1"/>
</dbReference>
<dbReference type="InterPro" id="IPR036804">
    <property type="entry name" value="CheR_N_sf"/>
</dbReference>
<dbReference type="Proteomes" id="UP000034798">
    <property type="component" value="Unassembled WGS sequence"/>
</dbReference>
<comment type="caution">
    <text evidence="7">The sequence shown here is derived from an EMBL/GenBank/DDBJ whole genome shotgun (WGS) entry which is preliminary data.</text>
</comment>
<dbReference type="GO" id="GO:0032259">
    <property type="term" value="P:methylation"/>
    <property type="evidence" value="ECO:0007669"/>
    <property type="project" value="UniProtKB-KW"/>
</dbReference>
<dbReference type="AlphaFoldDB" id="A0A0G0G7C1"/>
<organism evidence="7 8">
    <name type="scientific">Candidatus Nomurabacteria bacterium GW2011_GWC2_35_8</name>
    <dbReference type="NCBI Taxonomy" id="1618752"/>
    <lineage>
        <taxon>Bacteria</taxon>
        <taxon>Candidatus Nomuraibacteriota</taxon>
    </lineage>
</organism>
<evidence type="ECO:0000256" key="1">
    <source>
        <dbReference type="ARBA" id="ARBA00001541"/>
    </source>
</evidence>
<dbReference type="Gene3D" id="3.40.50.150">
    <property type="entry name" value="Vaccinia Virus protein VP39"/>
    <property type="match status" value="1"/>
</dbReference>
<evidence type="ECO:0000256" key="2">
    <source>
        <dbReference type="ARBA" id="ARBA00012534"/>
    </source>
</evidence>
<sequence length="276" mass="31929">MSEKVFVVLRDIIYQRSGMFFPDNKKYVLETRLVRRVDDAGFESFEKYVDFLKSDPKREQELSALFEIITTNETSFFRDMNQLQVFEAGVLTKLIKQIEGTGVKKLRLWSSACSTGEEPYTMAMQTLNRVQTGINSDWDIEIHATDISEGVLNSARRGEYNDYSIRNVPPQYLAKYFSKNGNGKYSIKPEIKKLVKFSNVNLFDSMKLRVFKGMHIVFCRNVLIYFDEASKKKVVNSIYDSLLPGGYLFIGHAESLFNISRAFKLVNMNNLLVYQK</sequence>
<evidence type="ECO:0000259" key="6">
    <source>
        <dbReference type="PROSITE" id="PS50123"/>
    </source>
</evidence>
<accession>A0A0G0G7C1</accession>
<dbReference type="InterPro" id="IPR026024">
    <property type="entry name" value="Chemotaxis_MeTrfase_CheR"/>
</dbReference>
<dbReference type="SUPFAM" id="SSF53335">
    <property type="entry name" value="S-adenosyl-L-methionine-dependent methyltransferases"/>
    <property type="match status" value="1"/>
</dbReference>
<dbReference type="Pfam" id="PF03705">
    <property type="entry name" value="CheR_N"/>
    <property type="match status" value="1"/>
</dbReference>
<evidence type="ECO:0000256" key="5">
    <source>
        <dbReference type="ARBA" id="ARBA00022691"/>
    </source>
</evidence>
<keyword evidence="5" id="KW-0949">S-adenosyl-L-methionine</keyword>
<evidence type="ECO:0000256" key="3">
    <source>
        <dbReference type="ARBA" id="ARBA00022603"/>
    </source>
</evidence>
<dbReference type="PATRIC" id="fig|1618752.3.peg.590"/>
<dbReference type="EC" id="2.1.1.80" evidence="2"/>
<keyword evidence="4 7" id="KW-0808">Transferase</keyword>
<dbReference type="InterPro" id="IPR000780">
    <property type="entry name" value="CheR_MeTrfase"/>
</dbReference>
<dbReference type="InterPro" id="IPR022642">
    <property type="entry name" value="CheR_C"/>
</dbReference>
<dbReference type="InterPro" id="IPR029063">
    <property type="entry name" value="SAM-dependent_MTases_sf"/>
</dbReference>
<evidence type="ECO:0000313" key="8">
    <source>
        <dbReference type="Proteomes" id="UP000034798"/>
    </source>
</evidence>
<dbReference type="Pfam" id="PF01739">
    <property type="entry name" value="CheR"/>
    <property type="match status" value="1"/>
</dbReference>
<proteinExistence type="predicted"/>
<comment type="catalytic activity">
    <reaction evidence="1">
        <text>L-glutamyl-[protein] + S-adenosyl-L-methionine = [protein]-L-glutamate 5-O-methyl ester + S-adenosyl-L-homocysteine</text>
        <dbReference type="Rhea" id="RHEA:24452"/>
        <dbReference type="Rhea" id="RHEA-COMP:10208"/>
        <dbReference type="Rhea" id="RHEA-COMP:10311"/>
        <dbReference type="ChEBI" id="CHEBI:29973"/>
        <dbReference type="ChEBI" id="CHEBI:57856"/>
        <dbReference type="ChEBI" id="CHEBI:59789"/>
        <dbReference type="ChEBI" id="CHEBI:82795"/>
        <dbReference type="EC" id="2.1.1.80"/>
    </reaction>
</comment>
<dbReference type="InterPro" id="IPR022641">
    <property type="entry name" value="CheR_N"/>
</dbReference>
<name>A0A0G0G7C1_9BACT</name>
<keyword evidence="3 7" id="KW-0489">Methyltransferase</keyword>
<dbReference type="InterPro" id="IPR050903">
    <property type="entry name" value="Bact_Chemotaxis_MeTrfase"/>
</dbReference>
<dbReference type="PANTHER" id="PTHR24422:SF10">
    <property type="entry name" value="CHEMOTAXIS PROTEIN METHYLTRANSFERASE 2"/>
    <property type="match status" value="1"/>
</dbReference>